<dbReference type="CDD" id="cd18094">
    <property type="entry name" value="SpoU-like_TrmL"/>
    <property type="match status" value="1"/>
</dbReference>
<dbReference type="GO" id="GO:0141102">
    <property type="term" value="F:tRNA (5-carboxymethylaminomethyluridine(34)-2'-O)-methyltransferase activity"/>
    <property type="evidence" value="ECO:0007669"/>
    <property type="project" value="RHEA"/>
</dbReference>
<dbReference type="STRING" id="394958.BGI42_12065"/>
<feature type="binding site" evidence="6 7">
    <location>
        <position position="129"/>
    </location>
    <ligand>
        <name>S-adenosyl-L-methionine</name>
        <dbReference type="ChEBI" id="CHEBI:59789"/>
    </ligand>
</feature>
<keyword evidence="2 6" id="KW-0489">Methyltransferase</keyword>
<evidence type="ECO:0000259" key="8">
    <source>
        <dbReference type="Pfam" id="PF00588"/>
    </source>
</evidence>
<keyword evidence="5 6" id="KW-0819">tRNA processing</keyword>
<keyword evidence="4 6" id="KW-0949">S-adenosyl-L-methionine</keyword>
<dbReference type="Pfam" id="PF00588">
    <property type="entry name" value="SpoU_methylase"/>
    <property type="match status" value="1"/>
</dbReference>
<proteinExistence type="inferred from homology"/>
<dbReference type="KEGG" id="ctae:BGI42_12065"/>
<dbReference type="PIRSF" id="PIRSF029256">
    <property type="entry name" value="SpoU_TrmH_prd"/>
    <property type="match status" value="1"/>
</dbReference>
<evidence type="ECO:0000256" key="4">
    <source>
        <dbReference type="ARBA" id="ARBA00022691"/>
    </source>
</evidence>
<evidence type="ECO:0000256" key="2">
    <source>
        <dbReference type="ARBA" id="ARBA00022603"/>
    </source>
</evidence>
<feature type="binding site" evidence="6 7">
    <location>
        <position position="101"/>
    </location>
    <ligand>
        <name>S-adenosyl-L-methionine</name>
        <dbReference type="ChEBI" id="CHEBI:59789"/>
    </ligand>
</feature>
<comment type="similarity">
    <text evidence="6">Belongs to the class IV-like SAM-binding methyltransferase superfamily. RNA methyltransferase TrmH family. TrmL subfamily.</text>
</comment>
<comment type="catalytic activity">
    <reaction evidence="6">
        <text>cytidine(34) in tRNA + S-adenosyl-L-methionine = 2'-O-methylcytidine(34) in tRNA + S-adenosyl-L-homocysteine + H(+)</text>
        <dbReference type="Rhea" id="RHEA:43084"/>
        <dbReference type="Rhea" id="RHEA-COMP:10331"/>
        <dbReference type="Rhea" id="RHEA-COMP:10332"/>
        <dbReference type="ChEBI" id="CHEBI:15378"/>
        <dbReference type="ChEBI" id="CHEBI:57856"/>
        <dbReference type="ChEBI" id="CHEBI:59789"/>
        <dbReference type="ChEBI" id="CHEBI:74495"/>
        <dbReference type="ChEBI" id="CHEBI:82748"/>
        <dbReference type="EC" id="2.1.1.207"/>
    </reaction>
</comment>
<protein>
    <recommendedName>
        <fullName evidence="6">Putative tRNA (cytidine(34)-2'-O)-methyltransferase</fullName>
        <ecNumber evidence="6">2.1.1.207</ecNumber>
    </recommendedName>
    <alternativeName>
        <fullName evidence="6">tRNA (cytidine/uridine-2'-O-)-methyltransferase</fullName>
    </alternativeName>
</protein>
<dbReference type="FunFam" id="3.40.1280.10:FF:000002">
    <property type="entry name" value="Peptidylprolyl isomerase"/>
    <property type="match status" value="1"/>
</dbReference>
<dbReference type="OrthoDB" id="9789043at2"/>
<accession>A0A1D7XM26</accession>
<reference evidence="10" key="1">
    <citation type="submission" date="2016-09" db="EMBL/GenBank/DDBJ databases">
        <title>Genomics of Clostridium taeniosporum, an organism which forms endospores with ribbon-like appendages.</title>
        <authorList>
            <person name="Walker J.R."/>
        </authorList>
    </citation>
    <scope>NUCLEOTIDE SEQUENCE [LARGE SCALE GENOMIC DNA]</scope>
    <source>
        <strain evidence="10">1/k</strain>
    </source>
</reference>
<evidence type="ECO:0000256" key="7">
    <source>
        <dbReference type="PIRSR" id="PIRSR029256-1"/>
    </source>
</evidence>
<dbReference type="AlphaFoldDB" id="A0A1D7XM26"/>
<dbReference type="InterPro" id="IPR029028">
    <property type="entry name" value="Alpha/beta_knot_MTases"/>
</dbReference>
<organism evidence="9 10">
    <name type="scientific">Clostridium taeniosporum</name>
    <dbReference type="NCBI Taxonomy" id="394958"/>
    <lineage>
        <taxon>Bacteria</taxon>
        <taxon>Bacillati</taxon>
        <taxon>Bacillota</taxon>
        <taxon>Clostridia</taxon>
        <taxon>Eubacteriales</taxon>
        <taxon>Clostridiaceae</taxon>
        <taxon>Clostridium</taxon>
    </lineage>
</organism>
<dbReference type="Gene3D" id="3.40.1280.10">
    <property type="match status" value="1"/>
</dbReference>
<keyword evidence="3 6" id="KW-0808">Transferase</keyword>
<dbReference type="SUPFAM" id="SSF75217">
    <property type="entry name" value="alpha/beta knot"/>
    <property type="match status" value="1"/>
</dbReference>
<dbReference type="InterPro" id="IPR016914">
    <property type="entry name" value="TrmL"/>
</dbReference>
<dbReference type="EMBL" id="CP017253">
    <property type="protein sequence ID" value="AOR24423.1"/>
    <property type="molecule type" value="Genomic_DNA"/>
</dbReference>
<evidence type="ECO:0000256" key="6">
    <source>
        <dbReference type="HAMAP-Rule" id="MF_01885"/>
    </source>
</evidence>
<feature type="domain" description="tRNA/rRNA methyltransferase SpoU type" evidence="8">
    <location>
        <begin position="3"/>
        <end position="141"/>
    </location>
</feature>
<dbReference type="GO" id="GO:0005737">
    <property type="term" value="C:cytoplasm"/>
    <property type="evidence" value="ECO:0007669"/>
    <property type="project" value="UniProtKB-SubCell"/>
</dbReference>
<gene>
    <name evidence="9" type="ORF">BGI42_12065</name>
</gene>
<dbReference type="InterPro" id="IPR029026">
    <property type="entry name" value="tRNA_m1G_MTases_N"/>
</dbReference>
<keyword evidence="1 6" id="KW-0963">Cytoplasm</keyword>
<dbReference type="HAMAP" id="MF_01885">
    <property type="entry name" value="tRNA_methyltr_TrmL"/>
    <property type="match status" value="1"/>
</dbReference>
<name>A0A1D7XM26_9CLOT</name>
<dbReference type="PANTHER" id="PTHR42971:SF1">
    <property type="entry name" value="TRNA (CYTIDINE(34)-2'-O)-METHYLTRANSFERASE"/>
    <property type="match status" value="1"/>
</dbReference>
<evidence type="ECO:0000256" key="3">
    <source>
        <dbReference type="ARBA" id="ARBA00022679"/>
    </source>
</evidence>
<comment type="catalytic activity">
    <reaction evidence="6">
        <text>5-carboxymethylaminomethyluridine(34) in tRNA(Leu) + S-adenosyl-L-methionine = 5-carboxymethylaminomethyl-2'-O-methyluridine(34) in tRNA(Leu) + S-adenosyl-L-homocysteine + H(+)</text>
        <dbReference type="Rhea" id="RHEA:43088"/>
        <dbReference type="Rhea" id="RHEA-COMP:10333"/>
        <dbReference type="Rhea" id="RHEA-COMP:10334"/>
        <dbReference type="ChEBI" id="CHEBI:15378"/>
        <dbReference type="ChEBI" id="CHEBI:57856"/>
        <dbReference type="ChEBI" id="CHEBI:59789"/>
        <dbReference type="ChEBI" id="CHEBI:74508"/>
        <dbReference type="ChEBI" id="CHEBI:74511"/>
        <dbReference type="EC" id="2.1.1.207"/>
    </reaction>
</comment>
<evidence type="ECO:0000313" key="9">
    <source>
        <dbReference type="EMBL" id="AOR24423.1"/>
    </source>
</evidence>
<comment type="caution">
    <text evidence="6">Lacks conserved residue(s) required for the propagation of feature annotation.</text>
</comment>
<sequence>MNLNIVLYQPEIPQNTGNIARTCVLTDSKLHLIKPLGFDIDEKHVRRAGLDYWKYLDLEIHESYEAFMEKYKNERIFLSSTHAGDCYNEISFQKGDFIMFGRESSGVPEEIHQVISGMRIPMIQSSTRSLNLSNTVSIVAYEALRQFGFPNMK</sequence>
<dbReference type="GO" id="GO:0002130">
    <property type="term" value="P:wobble position ribose methylation"/>
    <property type="evidence" value="ECO:0007669"/>
    <property type="project" value="TreeGrafter"/>
</dbReference>
<dbReference type="InterPro" id="IPR001537">
    <property type="entry name" value="SpoU_MeTrfase"/>
</dbReference>
<comment type="subcellular location">
    <subcellularLocation>
        <location evidence="6">Cytoplasm</location>
    </subcellularLocation>
</comment>
<dbReference type="RefSeq" id="WP_069680551.1">
    <property type="nucleotide sequence ID" value="NZ_CP017253.2"/>
</dbReference>
<dbReference type="Proteomes" id="UP000094652">
    <property type="component" value="Chromosome"/>
</dbReference>
<comment type="function">
    <text evidence="6">Could methylate the ribose at the nucleotide 34 wobble position in tRNA.</text>
</comment>
<evidence type="ECO:0000256" key="1">
    <source>
        <dbReference type="ARBA" id="ARBA00022490"/>
    </source>
</evidence>
<dbReference type="GO" id="GO:0003723">
    <property type="term" value="F:RNA binding"/>
    <property type="evidence" value="ECO:0007669"/>
    <property type="project" value="InterPro"/>
</dbReference>
<evidence type="ECO:0000313" key="10">
    <source>
        <dbReference type="Proteomes" id="UP000094652"/>
    </source>
</evidence>
<feature type="binding site" evidence="6 7">
    <location>
        <position position="120"/>
    </location>
    <ligand>
        <name>S-adenosyl-L-methionine</name>
        <dbReference type="ChEBI" id="CHEBI:59789"/>
    </ligand>
</feature>
<dbReference type="EC" id="2.1.1.207" evidence="6"/>
<dbReference type="GO" id="GO:0141098">
    <property type="term" value="F:tRNA (cytidine(34)-2'-O)-methyltransferase activity"/>
    <property type="evidence" value="ECO:0007669"/>
    <property type="project" value="RHEA"/>
</dbReference>
<dbReference type="GO" id="GO:0042802">
    <property type="term" value="F:identical protein binding"/>
    <property type="evidence" value="ECO:0007669"/>
    <property type="project" value="UniProtKB-ARBA"/>
</dbReference>
<keyword evidence="10" id="KW-1185">Reference proteome</keyword>
<dbReference type="PANTHER" id="PTHR42971">
    <property type="entry name" value="TRNA (CYTIDINE(34)-2'-O)-METHYLTRANSFERASE"/>
    <property type="match status" value="1"/>
</dbReference>
<evidence type="ECO:0000256" key="5">
    <source>
        <dbReference type="ARBA" id="ARBA00022694"/>
    </source>
</evidence>